<comment type="caution">
    <text evidence="2">Lacks conserved residue(s) required for the propagation of feature annotation.</text>
</comment>
<proteinExistence type="predicted"/>
<sequence>MSSSLTSILLFLIILIPSTSAKTPCSPSWLHIAHLDSCFLSAPQPAEFSEAQDYCNQMNSSLVVINSEDEGSIVREFFARENPSFFNWIGMRWDERKAEFEWVDGKKRNYTYFLPDEPGVSGECIAWVLDDNLDGWQAISCHYSQFFMCQKPAEGIVTTWHRDDEGVITSPNYPEPYENLEYDTHIIKSEPGTRILMYFENVETEQNCDVITVSDDYGISGRTLFRLSGTHRNHSVISNRNHVMLNFKSDEDGVGKGFQMRYRILRPLPLKVFSSNSYGTVTSNNYPTSPDSFLIQYYLIQCPMEFHVALTAKAMQLDKNDRVKVHNGADEKWKKLRIFRQFSPQSADAIKSTQNSMFISYDTGEQYMSTNHWAFEYQCVPDGNLGAEIEI</sequence>
<evidence type="ECO:0000259" key="5">
    <source>
        <dbReference type="PROSITE" id="PS50041"/>
    </source>
</evidence>
<dbReference type="FunFam" id="3.10.100.10:FF:000164">
    <property type="entry name" value="C-type LECtin"/>
    <property type="match status" value="1"/>
</dbReference>
<dbReference type="CTD" id="9816237"/>
<feature type="chain" id="PRO_5025399597" evidence="3">
    <location>
        <begin position="22"/>
        <end position="391"/>
    </location>
</feature>
<gene>
    <name evidence="6" type="ORF">GCK72_021946</name>
</gene>
<accession>A0A6A5GJC8</accession>
<dbReference type="GeneID" id="9816237"/>
<name>A0A6A5GJC8_CAERE</name>
<dbReference type="InterPro" id="IPR050976">
    <property type="entry name" value="Snaclec"/>
</dbReference>
<dbReference type="Pfam" id="PF00431">
    <property type="entry name" value="CUB"/>
    <property type="match status" value="2"/>
</dbReference>
<keyword evidence="1" id="KW-1015">Disulfide bond</keyword>
<evidence type="ECO:0000256" key="3">
    <source>
        <dbReference type="SAM" id="SignalP"/>
    </source>
</evidence>
<dbReference type="SMART" id="SM00042">
    <property type="entry name" value="CUB"/>
    <property type="match status" value="2"/>
</dbReference>
<dbReference type="InterPro" id="IPR016186">
    <property type="entry name" value="C-type_lectin-like/link_sf"/>
</dbReference>
<dbReference type="AlphaFoldDB" id="A0A6A5GJC8"/>
<evidence type="ECO:0000313" key="6">
    <source>
        <dbReference type="EMBL" id="KAF1755377.1"/>
    </source>
</evidence>
<dbReference type="SUPFAM" id="SSF56436">
    <property type="entry name" value="C-type lectin-like"/>
    <property type="match status" value="1"/>
</dbReference>
<dbReference type="FunFam" id="2.60.120.290:FF:000056">
    <property type="entry name" value="C-type LECtin"/>
    <property type="match status" value="1"/>
</dbReference>
<reference evidence="6 7" key="1">
    <citation type="submission" date="2019-12" db="EMBL/GenBank/DDBJ databases">
        <title>Chromosome-level assembly of the Caenorhabditis remanei genome.</title>
        <authorList>
            <person name="Teterina A.A."/>
            <person name="Willis J.H."/>
            <person name="Phillips P.C."/>
        </authorList>
    </citation>
    <scope>NUCLEOTIDE SEQUENCE [LARGE SCALE GENOMIC DNA]</scope>
    <source>
        <strain evidence="6 7">PX506</strain>
        <tissue evidence="6">Whole organism</tissue>
    </source>
</reference>
<dbReference type="InterPro" id="IPR035914">
    <property type="entry name" value="Sperma_CUB_dom_sf"/>
</dbReference>
<feature type="domain" description="C-type lectin" evidence="5">
    <location>
        <begin position="34"/>
        <end position="150"/>
    </location>
</feature>
<dbReference type="InterPro" id="IPR016187">
    <property type="entry name" value="CTDL_fold"/>
</dbReference>
<dbReference type="Pfam" id="PF00059">
    <property type="entry name" value="Lectin_C"/>
    <property type="match status" value="1"/>
</dbReference>
<evidence type="ECO:0000259" key="4">
    <source>
        <dbReference type="PROSITE" id="PS01180"/>
    </source>
</evidence>
<dbReference type="SUPFAM" id="SSF49854">
    <property type="entry name" value="Spermadhesin, CUB domain"/>
    <property type="match status" value="2"/>
</dbReference>
<dbReference type="PROSITE" id="PS50041">
    <property type="entry name" value="C_TYPE_LECTIN_2"/>
    <property type="match status" value="1"/>
</dbReference>
<dbReference type="CDD" id="cd00037">
    <property type="entry name" value="CLECT"/>
    <property type="match status" value="1"/>
</dbReference>
<dbReference type="KEGG" id="crq:GCK72_021946"/>
<dbReference type="SMART" id="SM00034">
    <property type="entry name" value="CLECT"/>
    <property type="match status" value="1"/>
</dbReference>
<evidence type="ECO:0000256" key="2">
    <source>
        <dbReference type="PROSITE-ProRule" id="PRU00059"/>
    </source>
</evidence>
<comment type="caution">
    <text evidence="6">The sequence shown here is derived from an EMBL/GenBank/DDBJ whole genome shotgun (WGS) entry which is preliminary data.</text>
</comment>
<dbReference type="Gene3D" id="3.10.100.10">
    <property type="entry name" value="Mannose-Binding Protein A, subunit A"/>
    <property type="match status" value="1"/>
</dbReference>
<feature type="domain" description="CUB" evidence="4">
    <location>
        <begin position="149"/>
        <end position="265"/>
    </location>
</feature>
<dbReference type="PANTHER" id="PTHR22991:SF42">
    <property type="entry name" value="C-TYPE LECTIN DOMAIN-CONTAINING PROTEIN"/>
    <property type="match status" value="1"/>
</dbReference>
<evidence type="ECO:0000313" key="7">
    <source>
        <dbReference type="Proteomes" id="UP000483820"/>
    </source>
</evidence>
<dbReference type="EMBL" id="WUAV01000005">
    <property type="protein sequence ID" value="KAF1755377.1"/>
    <property type="molecule type" value="Genomic_DNA"/>
</dbReference>
<dbReference type="RefSeq" id="XP_003105313.2">
    <property type="nucleotide sequence ID" value="XM_003105265.2"/>
</dbReference>
<keyword evidence="3" id="KW-0732">Signal</keyword>
<dbReference type="Proteomes" id="UP000483820">
    <property type="component" value="Chromosome V"/>
</dbReference>
<dbReference type="InterPro" id="IPR000859">
    <property type="entry name" value="CUB_dom"/>
</dbReference>
<dbReference type="PANTHER" id="PTHR22991">
    <property type="entry name" value="PROTEIN CBG13490"/>
    <property type="match status" value="1"/>
</dbReference>
<dbReference type="CDD" id="cd00041">
    <property type="entry name" value="CUB"/>
    <property type="match status" value="1"/>
</dbReference>
<dbReference type="InterPro" id="IPR001304">
    <property type="entry name" value="C-type_lectin-like"/>
</dbReference>
<dbReference type="Gene3D" id="2.60.120.290">
    <property type="entry name" value="Spermadhesin, CUB domain"/>
    <property type="match status" value="2"/>
</dbReference>
<organism evidence="6 7">
    <name type="scientific">Caenorhabditis remanei</name>
    <name type="common">Caenorhabditis vulgaris</name>
    <dbReference type="NCBI Taxonomy" id="31234"/>
    <lineage>
        <taxon>Eukaryota</taxon>
        <taxon>Metazoa</taxon>
        <taxon>Ecdysozoa</taxon>
        <taxon>Nematoda</taxon>
        <taxon>Chromadorea</taxon>
        <taxon>Rhabditida</taxon>
        <taxon>Rhabditina</taxon>
        <taxon>Rhabditomorpha</taxon>
        <taxon>Rhabditoidea</taxon>
        <taxon>Rhabditidae</taxon>
        <taxon>Peloderinae</taxon>
        <taxon>Caenorhabditis</taxon>
    </lineage>
</organism>
<protein>
    <submittedName>
        <fullName evidence="6">Uncharacterized protein</fullName>
    </submittedName>
</protein>
<feature type="signal peptide" evidence="3">
    <location>
        <begin position="1"/>
        <end position="21"/>
    </location>
</feature>
<evidence type="ECO:0000256" key="1">
    <source>
        <dbReference type="ARBA" id="ARBA00023157"/>
    </source>
</evidence>
<dbReference type="PROSITE" id="PS01180">
    <property type="entry name" value="CUB"/>
    <property type="match status" value="1"/>
</dbReference>